<evidence type="ECO:0000313" key="4">
    <source>
        <dbReference type="Proteomes" id="UP000078200"/>
    </source>
</evidence>
<dbReference type="VEuPathDB" id="VectorBase:GAUT031648"/>
<feature type="transmembrane region" description="Helical" evidence="2">
    <location>
        <begin position="57"/>
        <end position="76"/>
    </location>
</feature>
<feature type="region of interest" description="Disordered" evidence="1">
    <location>
        <begin position="1"/>
        <end position="22"/>
    </location>
</feature>
<sequence length="109" mass="12029">MVKRYNNNNKADEENNNNEHKESNITKRFICELYCKSKSSGPDSSERFTTRKNVPNNHLVVAVIAVVAVVTVFAPAPSPSPSPSPSYRDDAVDVVLVVAVILFARVIVK</sequence>
<evidence type="ECO:0000256" key="1">
    <source>
        <dbReference type="SAM" id="MobiDB-lite"/>
    </source>
</evidence>
<keyword evidence="4" id="KW-1185">Reference proteome</keyword>
<evidence type="ECO:0000313" key="3">
    <source>
        <dbReference type="EnsemblMetazoa" id="GAUT031648-PA"/>
    </source>
</evidence>
<keyword evidence="2" id="KW-0812">Transmembrane</keyword>
<keyword evidence="2" id="KW-0472">Membrane</keyword>
<dbReference type="Proteomes" id="UP000078200">
    <property type="component" value="Unassembled WGS sequence"/>
</dbReference>
<dbReference type="EnsemblMetazoa" id="GAUT031648-RA">
    <property type="protein sequence ID" value="GAUT031648-PA"/>
    <property type="gene ID" value="GAUT031648"/>
</dbReference>
<feature type="compositionally biased region" description="Basic and acidic residues" evidence="1">
    <location>
        <begin position="10"/>
        <end position="22"/>
    </location>
</feature>
<keyword evidence="2" id="KW-1133">Transmembrane helix</keyword>
<accession>A0A1A9VB68</accession>
<evidence type="ECO:0008006" key="5">
    <source>
        <dbReference type="Google" id="ProtNLM"/>
    </source>
</evidence>
<proteinExistence type="predicted"/>
<dbReference type="AlphaFoldDB" id="A0A1A9VB68"/>
<evidence type="ECO:0000256" key="2">
    <source>
        <dbReference type="SAM" id="Phobius"/>
    </source>
</evidence>
<name>A0A1A9VB68_GLOAU</name>
<feature type="transmembrane region" description="Helical" evidence="2">
    <location>
        <begin position="91"/>
        <end position="108"/>
    </location>
</feature>
<protein>
    <recommendedName>
        <fullName evidence="5">Transmembrane protein</fullName>
    </recommendedName>
</protein>
<reference evidence="3" key="1">
    <citation type="submission" date="2020-05" db="UniProtKB">
        <authorList>
            <consortium name="EnsemblMetazoa"/>
        </authorList>
    </citation>
    <scope>IDENTIFICATION</scope>
    <source>
        <strain evidence="3">TTRI</strain>
    </source>
</reference>
<organism evidence="3 4">
    <name type="scientific">Glossina austeni</name>
    <name type="common">Savannah tsetse fly</name>
    <dbReference type="NCBI Taxonomy" id="7395"/>
    <lineage>
        <taxon>Eukaryota</taxon>
        <taxon>Metazoa</taxon>
        <taxon>Ecdysozoa</taxon>
        <taxon>Arthropoda</taxon>
        <taxon>Hexapoda</taxon>
        <taxon>Insecta</taxon>
        <taxon>Pterygota</taxon>
        <taxon>Neoptera</taxon>
        <taxon>Endopterygota</taxon>
        <taxon>Diptera</taxon>
        <taxon>Brachycera</taxon>
        <taxon>Muscomorpha</taxon>
        <taxon>Hippoboscoidea</taxon>
        <taxon>Glossinidae</taxon>
        <taxon>Glossina</taxon>
    </lineage>
</organism>